<comment type="caution">
    <text evidence="2">The sequence shown here is derived from an EMBL/GenBank/DDBJ whole genome shotgun (WGS) entry which is preliminary data.</text>
</comment>
<dbReference type="AlphaFoldDB" id="S9V016"/>
<reference evidence="2 3" key="1">
    <citation type="journal article" date="2013" name="PLoS ONE">
        <title>Predicting the Proteins of Angomonas deanei, Strigomonas culicis and Their Respective Endosymbionts Reveals New Aspects of the Trypanosomatidae Family.</title>
        <authorList>
            <person name="Motta M.C."/>
            <person name="Martins A.C."/>
            <person name="de Souza S.S."/>
            <person name="Catta-Preta C.M."/>
            <person name="Silva R."/>
            <person name="Klein C.C."/>
            <person name="de Almeida L.G."/>
            <person name="de Lima Cunha O."/>
            <person name="Ciapina L.P."/>
            <person name="Brocchi M."/>
            <person name="Colabardini A.C."/>
            <person name="de Araujo Lima B."/>
            <person name="Machado C.R."/>
            <person name="de Almeida Soares C.M."/>
            <person name="Probst C.M."/>
            <person name="de Menezes C.B."/>
            <person name="Thompson C.E."/>
            <person name="Bartholomeu D.C."/>
            <person name="Gradia D.F."/>
            <person name="Pavoni D.P."/>
            <person name="Grisard E.C."/>
            <person name="Fantinatti-Garboggini F."/>
            <person name="Marchini F.K."/>
            <person name="Rodrigues-Luiz G.F."/>
            <person name="Wagner G."/>
            <person name="Goldman G.H."/>
            <person name="Fietto J.L."/>
            <person name="Elias M.C."/>
            <person name="Goldman M.H."/>
            <person name="Sagot M.F."/>
            <person name="Pereira M."/>
            <person name="Stoco P.H."/>
            <person name="de Mendonca-Neto R.P."/>
            <person name="Teixeira S.M."/>
            <person name="Maciel T.E."/>
            <person name="de Oliveira Mendes T.A."/>
            <person name="Urmenyi T.P."/>
            <person name="de Souza W."/>
            <person name="Schenkman S."/>
            <person name="de Vasconcelos A.T."/>
        </authorList>
    </citation>
    <scope>NUCLEOTIDE SEQUENCE [LARGE SCALE GENOMIC DNA]</scope>
</reference>
<name>S9V016_9TRYP</name>
<gene>
    <name evidence="2" type="ORF">STCU_09096</name>
</gene>
<proteinExistence type="predicted"/>
<protein>
    <submittedName>
        <fullName evidence="2">Uncharacterized protein</fullName>
    </submittedName>
</protein>
<sequence>MTLLCELVKKDDKAMLLTGGVRIHALLQRLAKTDGDAAAAAEAAPSGSLLGLYCLFQAMDWELCTVLKAMEDENTAALPRDTEEALARLCACAEQHMDALEDHLIELVLSAGGGEGTARPAAAAKVDVAARIRHFEELTHVMAKAQWPCRLLYTSSGPSPAPAAEPAERPWDLYRALLARLEAVGSGSTAVLKRALLDVARADVFHALDGSVALLRPVGTAAAAVGASEQPRPPLRAEDLSFDALSARILTGAYATAGVRRAQLEGRLLFMHLCQPCGPGEPRHRQMQKLWTVWERAVAHHLAHFFEEEGVERATGGPSPRQSAEPPLSYFQRDDSKLSGTQRKALAVMQRLLLVDTEGWFAVPAFDMRNLDFTSISLWIRGWHFAGKTSGAAFNALVQVLEQMVENCVHTYGPTNMYSERATKVRGQLVDACRREKLL</sequence>
<organism evidence="2 3">
    <name type="scientific">Strigomonas culicis</name>
    <dbReference type="NCBI Taxonomy" id="28005"/>
    <lineage>
        <taxon>Eukaryota</taxon>
        <taxon>Discoba</taxon>
        <taxon>Euglenozoa</taxon>
        <taxon>Kinetoplastea</taxon>
        <taxon>Metakinetoplastina</taxon>
        <taxon>Trypanosomatida</taxon>
        <taxon>Trypanosomatidae</taxon>
        <taxon>Strigomonadinae</taxon>
        <taxon>Strigomonas</taxon>
    </lineage>
</organism>
<dbReference type="Proteomes" id="UP000015354">
    <property type="component" value="Unassembled WGS sequence"/>
</dbReference>
<accession>S9V016</accession>
<dbReference type="EMBL" id="ATMH01009096">
    <property type="protein sequence ID" value="EPY20236.1"/>
    <property type="molecule type" value="Genomic_DNA"/>
</dbReference>
<keyword evidence="3" id="KW-1185">Reference proteome</keyword>
<dbReference type="OrthoDB" id="272578at2759"/>
<evidence type="ECO:0000313" key="3">
    <source>
        <dbReference type="Proteomes" id="UP000015354"/>
    </source>
</evidence>
<evidence type="ECO:0000313" key="2">
    <source>
        <dbReference type="EMBL" id="EPY20236.1"/>
    </source>
</evidence>
<evidence type="ECO:0000256" key="1">
    <source>
        <dbReference type="SAM" id="MobiDB-lite"/>
    </source>
</evidence>
<feature type="region of interest" description="Disordered" evidence="1">
    <location>
        <begin position="310"/>
        <end position="336"/>
    </location>
</feature>